<dbReference type="OrthoDB" id="9957650at2"/>
<dbReference type="RefSeq" id="WP_044437156.1">
    <property type="nucleotide sequence ID" value="NZ_BJYZ01000038.1"/>
</dbReference>
<sequence length="108" mass="12270">MGRRCVRHLEGRGEATIASRKAQASGSAKSIAQVTGETIERDRLRAELDRLRQEVSSLQARVEEANDQRVADAERHQSEVDRLEATVKRLRAELAEAQRPWLAKLLRR</sequence>
<evidence type="ECO:0000256" key="1">
    <source>
        <dbReference type="SAM" id="Coils"/>
    </source>
</evidence>
<dbReference type="Proteomes" id="UP000321523">
    <property type="component" value="Unassembled WGS sequence"/>
</dbReference>
<evidence type="ECO:0000313" key="3">
    <source>
        <dbReference type="Proteomes" id="UP000321523"/>
    </source>
</evidence>
<gene>
    <name evidence="2" type="ORF">SAE02_64000</name>
</gene>
<name>A0A512E0K3_9PROT</name>
<proteinExistence type="predicted"/>
<organism evidence="2 3">
    <name type="scientific">Skermanella aerolata</name>
    <dbReference type="NCBI Taxonomy" id="393310"/>
    <lineage>
        <taxon>Bacteria</taxon>
        <taxon>Pseudomonadati</taxon>
        <taxon>Pseudomonadota</taxon>
        <taxon>Alphaproteobacteria</taxon>
        <taxon>Rhodospirillales</taxon>
        <taxon>Azospirillaceae</taxon>
        <taxon>Skermanella</taxon>
    </lineage>
</organism>
<feature type="coiled-coil region" evidence="1">
    <location>
        <begin position="34"/>
        <end position="100"/>
    </location>
</feature>
<dbReference type="AlphaFoldDB" id="A0A512E0K3"/>
<reference evidence="2 3" key="1">
    <citation type="submission" date="2019-07" db="EMBL/GenBank/DDBJ databases">
        <title>Whole genome shotgun sequence of Skermanella aerolata NBRC 106429.</title>
        <authorList>
            <person name="Hosoyama A."/>
            <person name="Uohara A."/>
            <person name="Ohji S."/>
            <person name="Ichikawa N."/>
        </authorList>
    </citation>
    <scope>NUCLEOTIDE SEQUENCE [LARGE SCALE GENOMIC DNA]</scope>
    <source>
        <strain evidence="2 3">NBRC 106429</strain>
    </source>
</reference>
<accession>A0A512E0K3</accession>
<dbReference type="EMBL" id="BJYZ01000038">
    <property type="protein sequence ID" value="GEO42252.1"/>
    <property type="molecule type" value="Genomic_DNA"/>
</dbReference>
<keyword evidence="1" id="KW-0175">Coiled coil</keyword>
<keyword evidence="3" id="KW-1185">Reference proteome</keyword>
<protein>
    <submittedName>
        <fullName evidence="2">Uncharacterized protein</fullName>
    </submittedName>
</protein>
<evidence type="ECO:0000313" key="2">
    <source>
        <dbReference type="EMBL" id="GEO42252.1"/>
    </source>
</evidence>
<comment type="caution">
    <text evidence="2">The sequence shown here is derived from an EMBL/GenBank/DDBJ whole genome shotgun (WGS) entry which is preliminary data.</text>
</comment>
<dbReference type="Gene3D" id="6.10.140.920">
    <property type="match status" value="1"/>
</dbReference>